<evidence type="ECO:0000313" key="4">
    <source>
        <dbReference type="Proteomes" id="UP000284322"/>
    </source>
</evidence>
<protein>
    <submittedName>
        <fullName evidence="3">Pilus assembly protein</fullName>
    </submittedName>
</protein>
<dbReference type="EMBL" id="RAHJ01000011">
    <property type="protein sequence ID" value="RJX69948.1"/>
    <property type="molecule type" value="Genomic_DNA"/>
</dbReference>
<evidence type="ECO:0000256" key="1">
    <source>
        <dbReference type="SAM" id="Phobius"/>
    </source>
</evidence>
<gene>
    <name evidence="3" type="ORF">D6858_02655</name>
</gene>
<proteinExistence type="predicted"/>
<dbReference type="OrthoDB" id="7306064at2"/>
<evidence type="ECO:0000313" key="3">
    <source>
        <dbReference type="EMBL" id="RJX69948.1"/>
    </source>
</evidence>
<name>A0A419R4T4_9SPHN</name>
<dbReference type="Pfam" id="PF07811">
    <property type="entry name" value="TadE"/>
    <property type="match status" value="1"/>
</dbReference>
<sequence length="191" mass="20582">MRELHANDRGVTIIEFALLAPVFLVMLVGTLDLGQMIYGNAVLNGAVESAARSSSLETGDITVADQMVEDQVSYVLPGVDVKSTRTSYYDFADIGRAEQWNDANGDGTCNNGEAYVDENGNNSWDEDIGVSGNGGANDVVIYTVKATYDPLFKVPFMPEAWAKRTLTSSAVRKNQPFADQTEYGSTAGTCD</sequence>
<evidence type="ECO:0000259" key="2">
    <source>
        <dbReference type="Pfam" id="PF07811"/>
    </source>
</evidence>
<reference evidence="3 4" key="1">
    <citation type="submission" date="2018-09" db="EMBL/GenBank/DDBJ databases">
        <title>Altererythrobacter sp.Ery1 and Ery12, the genome sequencing of novel strains in genus Alterythrobacter.</title>
        <authorList>
            <person name="Cheng H."/>
            <person name="Wu Y.-H."/>
            <person name="Fang C."/>
            <person name="Xu X.-W."/>
        </authorList>
    </citation>
    <scope>NUCLEOTIDE SEQUENCE [LARGE SCALE GENOMIC DNA]</scope>
    <source>
        <strain evidence="3 4">Ery12</strain>
    </source>
</reference>
<keyword evidence="1" id="KW-1133">Transmembrane helix</keyword>
<feature type="domain" description="TadE-like" evidence="2">
    <location>
        <begin position="10"/>
        <end position="52"/>
    </location>
</feature>
<keyword evidence="1" id="KW-0812">Transmembrane</keyword>
<keyword evidence="4" id="KW-1185">Reference proteome</keyword>
<dbReference type="Proteomes" id="UP000284322">
    <property type="component" value="Unassembled WGS sequence"/>
</dbReference>
<keyword evidence="1" id="KW-0472">Membrane</keyword>
<dbReference type="AlphaFoldDB" id="A0A419R4T4"/>
<accession>A0A419R4T4</accession>
<comment type="caution">
    <text evidence="3">The sequence shown here is derived from an EMBL/GenBank/DDBJ whole genome shotgun (WGS) entry which is preliminary data.</text>
</comment>
<dbReference type="InterPro" id="IPR012495">
    <property type="entry name" value="TadE-like_dom"/>
</dbReference>
<feature type="transmembrane region" description="Helical" evidence="1">
    <location>
        <begin position="12"/>
        <end position="31"/>
    </location>
</feature>
<organism evidence="3 4">
    <name type="scientific">Tsuneonella suprasediminis</name>
    <dbReference type="NCBI Taxonomy" id="2306996"/>
    <lineage>
        <taxon>Bacteria</taxon>
        <taxon>Pseudomonadati</taxon>
        <taxon>Pseudomonadota</taxon>
        <taxon>Alphaproteobacteria</taxon>
        <taxon>Sphingomonadales</taxon>
        <taxon>Erythrobacteraceae</taxon>
        <taxon>Tsuneonella</taxon>
    </lineage>
</organism>